<feature type="transmembrane region" description="Helical" evidence="1">
    <location>
        <begin position="73"/>
        <end position="91"/>
    </location>
</feature>
<accession>A0ABQ6K6L8</accession>
<sequence>MSEQAGHVRSTAPGAGAVIVSCVFALVIAGIAGVVTTFTHAQLAPWGLIAGLAVALVLVLGLRLVFDSRVVGAAAGLGFVAGTVLLAFPAAGSPMFALTDAIGWVWALGPAVLALVAIVVPWPGTLTRRP</sequence>
<dbReference type="RefSeq" id="WP_284254895.1">
    <property type="nucleotide sequence ID" value="NZ_BAAAQO010000004.1"/>
</dbReference>
<feature type="transmembrane region" description="Helical" evidence="1">
    <location>
        <begin position="44"/>
        <end position="66"/>
    </location>
</feature>
<gene>
    <name evidence="2" type="ORF">GCM10025881_31090</name>
</gene>
<name>A0ABQ6K6L8_9MICO</name>
<keyword evidence="1" id="KW-0812">Transmembrane</keyword>
<evidence type="ECO:0008006" key="4">
    <source>
        <dbReference type="Google" id="ProtNLM"/>
    </source>
</evidence>
<feature type="transmembrane region" description="Helical" evidence="1">
    <location>
        <begin position="103"/>
        <end position="122"/>
    </location>
</feature>
<feature type="transmembrane region" description="Helical" evidence="1">
    <location>
        <begin position="12"/>
        <end position="38"/>
    </location>
</feature>
<dbReference type="Proteomes" id="UP001157034">
    <property type="component" value="Unassembled WGS sequence"/>
</dbReference>
<dbReference type="EMBL" id="BSVB01000001">
    <property type="protein sequence ID" value="GMA96285.1"/>
    <property type="molecule type" value="Genomic_DNA"/>
</dbReference>
<evidence type="ECO:0000313" key="3">
    <source>
        <dbReference type="Proteomes" id="UP001157034"/>
    </source>
</evidence>
<evidence type="ECO:0000313" key="2">
    <source>
        <dbReference type="EMBL" id="GMA96285.1"/>
    </source>
</evidence>
<protein>
    <recommendedName>
        <fullName evidence="4">Histidinol dehydrogenase</fullName>
    </recommendedName>
</protein>
<keyword evidence="1" id="KW-0472">Membrane</keyword>
<evidence type="ECO:0000256" key="1">
    <source>
        <dbReference type="SAM" id="Phobius"/>
    </source>
</evidence>
<reference evidence="3" key="1">
    <citation type="journal article" date="2019" name="Int. J. Syst. Evol. Microbiol.">
        <title>The Global Catalogue of Microorganisms (GCM) 10K type strain sequencing project: providing services to taxonomists for standard genome sequencing and annotation.</title>
        <authorList>
            <consortium name="The Broad Institute Genomics Platform"/>
            <consortium name="The Broad Institute Genome Sequencing Center for Infectious Disease"/>
            <person name="Wu L."/>
            <person name="Ma J."/>
        </authorList>
    </citation>
    <scope>NUCLEOTIDE SEQUENCE [LARGE SCALE GENOMIC DNA]</scope>
    <source>
        <strain evidence="3">NBRC 108894</strain>
    </source>
</reference>
<keyword evidence="1" id="KW-1133">Transmembrane helix</keyword>
<organism evidence="2 3">
    <name type="scientific">Pseudolysinimonas kribbensis</name>
    <dbReference type="NCBI Taxonomy" id="433641"/>
    <lineage>
        <taxon>Bacteria</taxon>
        <taxon>Bacillati</taxon>
        <taxon>Actinomycetota</taxon>
        <taxon>Actinomycetes</taxon>
        <taxon>Micrococcales</taxon>
        <taxon>Microbacteriaceae</taxon>
        <taxon>Pseudolysinimonas</taxon>
    </lineage>
</organism>
<keyword evidence="3" id="KW-1185">Reference proteome</keyword>
<proteinExistence type="predicted"/>
<comment type="caution">
    <text evidence="2">The sequence shown here is derived from an EMBL/GenBank/DDBJ whole genome shotgun (WGS) entry which is preliminary data.</text>
</comment>